<evidence type="ECO:0000313" key="5">
    <source>
        <dbReference type="EMBL" id="GAA1990660.1"/>
    </source>
</evidence>
<keyword evidence="1" id="KW-0805">Transcription regulation</keyword>
<comment type="caution">
    <text evidence="5">The sequence shown here is derived from an EMBL/GenBank/DDBJ whole genome shotgun (WGS) entry which is preliminary data.</text>
</comment>
<dbReference type="Pfam" id="PF00196">
    <property type="entry name" value="GerE"/>
    <property type="match status" value="1"/>
</dbReference>
<evidence type="ECO:0000256" key="2">
    <source>
        <dbReference type="ARBA" id="ARBA00023125"/>
    </source>
</evidence>
<sequence length="84" mass="8732">MLGGAEFDEAPASASSSIVGLTPRESEIVTLVTAGRSYREIADELFVSEKTVSSHISNILRKAGAANRVDLARLASGVSPQKSG</sequence>
<dbReference type="EMBL" id="BAAAOH010000001">
    <property type="protein sequence ID" value="GAA1990660.1"/>
    <property type="molecule type" value="Genomic_DNA"/>
</dbReference>
<feature type="domain" description="HTH luxR-type" evidence="4">
    <location>
        <begin position="14"/>
        <end position="79"/>
    </location>
</feature>
<evidence type="ECO:0000259" key="4">
    <source>
        <dbReference type="PROSITE" id="PS50043"/>
    </source>
</evidence>
<evidence type="ECO:0000256" key="1">
    <source>
        <dbReference type="ARBA" id="ARBA00023015"/>
    </source>
</evidence>
<organism evidence="5 6">
    <name type="scientific">Microbacterium pumilum</name>
    <dbReference type="NCBI Taxonomy" id="344165"/>
    <lineage>
        <taxon>Bacteria</taxon>
        <taxon>Bacillati</taxon>
        <taxon>Actinomycetota</taxon>
        <taxon>Actinomycetes</taxon>
        <taxon>Micrococcales</taxon>
        <taxon>Microbacteriaceae</taxon>
        <taxon>Microbacterium</taxon>
    </lineage>
</organism>
<dbReference type="PROSITE" id="PS50043">
    <property type="entry name" value="HTH_LUXR_2"/>
    <property type="match status" value="1"/>
</dbReference>
<dbReference type="PANTHER" id="PTHR44688">
    <property type="entry name" value="DNA-BINDING TRANSCRIPTIONAL ACTIVATOR DEVR_DOSR"/>
    <property type="match status" value="1"/>
</dbReference>
<dbReference type="CDD" id="cd06170">
    <property type="entry name" value="LuxR_C_like"/>
    <property type="match status" value="1"/>
</dbReference>
<dbReference type="PROSITE" id="PS00622">
    <property type="entry name" value="HTH_LUXR_1"/>
    <property type="match status" value="1"/>
</dbReference>
<dbReference type="Proteomes" id="UP001500326">
    <property type="component" value="Unassembled WGS sequence"/>
</dbReference>
<dbReference type="InterPro" id="IPR016032">
    <property type="entry name" value="Sig_transdc_resp-reg_C-effctor"/>
</dbReference>
<dbReference type="InterPro" id="IPR000792">
    <property type="entry name" value="Tscrpt_reg_LuxR_C"/>
</dbReference>
<dbReference type="PANTHER" id="PTHR44688:SF16">
    <property type="entry name" value="DNA-BINDING TRANSCRIPTIONAL ACTIVATOR DEVR_DOSR"/>
    <property type="match status" value="1"/>
</dbReference>
<dbReference type="InterPro" id="IPR036388">
    <property type="entry name" value="WH-like_DNA-bd_sf"/>
</dbReference>
<dbReference type="RefSeq" id="WP_344063305.1">
    <property type="nucleotide sequence ID" value="NZ_BAAAOH010000001.1"/>
</dbReference>
<evidence type="ECO:0000313" key="6">
    <source>
        <dbReference type="Proteomes" id="UP001500326"/>
    </source>
</evidence>
<proteinExistence type="predicted"/>
<accession>A0ABN2SQG8</accession>
<name>A0ABN2SQG8_9MICO</name>
<protein>
    <recommendedName>
        <fullName evidence="4">HTH luxR-type domain-containing protein</fullName>
    </recommendedName>
</protein>
<keyword evidence="3" id="KW-0804">Transcription</keyword>
<dbReference type="PRINTS" id="PR00038">
    <property type="entry name" value="HTHLUXR"/>
</dbReference>
<dbReference type="SMART" id="SM00421">
    <property type="entry name" value="HTH_LUXR"/>
    <property type="match status" value="1"/>
</dbReference>
<gene>
    <name evidence="5" type="ORF">GCM10009777_27490</name>
</gene>
<dbReference type="Gene3D" id="1.10.10.10">
    <property type="entry name" value="Winged helix-like DNA-binding domain superfamily/Winged helix DNA-binding domain"/>
    <property type="match status" value="1"/>
</dbReference>
<keyword evidence="2" id="KW-0238">DNA-binding</keyword>
<reference evidence="5 6" key="1">
    <citation type="journal article" date="2019" name="Int. J. Syst. Evol. Microbiol.">
        <title>The Global Catalogue of Microorganisms (GCM) 10K type strain sequencing project: providing services to taxonomists for standard genome sequencing and annotation.</title>
        <authorList>
            <consortium name="The Broad Institute Genomics Platform"/>
            <consortium name="The Broad Institute Genome Sequencing Center for Infectious Disease"/>
            <person name="Wu L."/>
            <person name="Ma J."/>
        </authorList>
    </citation>
    <scope>NUCLEOTIDE SEQUENCE [LARGE SCALE GENOMIC DNA]</scope>
    <source>
        <strain evidence="5 6">JCM 14902</strain>
    </source>
</reference>
<dbReference type="SUPFAM" id="SSF46894">
    <property type="entry name" value="C-terminal effector domain of the bipartite response regulators"/>
    <property type="match status" value="1"/>
</dbReference>
<keyword evidence="6" id="KW-1185">Reference proteome</keyword>
<evidence type="ECO:0000256" key="3">
    <source>
        <dbReference type="ARBA" id="ARBA00023163"/>
    </source>
</evidence>